<gene>
    <name evidence="2" type="ORF">GCM10010411_52920</name>
</gene>
<keyword evidence="3" id="KW-1185">Reference proteome</keyword>
<accession>A0ABN3Q3I4</accession>
<sequence>MASDAYSACLFQAQLAAQRLPGPAPAIAPRSTPHTGDGSRRPLPPRPAGSLTI</sequence>
<protein>
    <submittedName>
        <fullName evidence="2">Uncharacterized protein</fullName>
    </submittedName>
</protein>
<proteinExistence type="predicted"/>
<name>A0ABN3Q3I4_9ACTN</name>
<reference evidence="2 3" key="1">
    <citation type="journal article" date="2019" name="Int. J. Syst. Evol. Microbiol.">
        <title>The Global Catalogue of Microorganisms (GCM) 10K type strain sequencing project: providing services to taxonomists for standard genome sequencing and annotation.</title>
        <authorList>
            <consortium name="The Broad Institute Genomics Platform"/>
            <consortium name="The Broad Institute Genome Sequencing Center for Infectious Disease"/>
            <person name="Wu L."/>
            <person name="Ma J."/>
        </authorList>
    </citation>
    <scope>NUCLEOTIDE SEQUENCE [LARGE SCALE GENOMIC DNA]</scope>
    <source>
        <strain evidence="2 3">JCM 6833</strain>
    </source>
</reference>
<dbReference type="Proteomes" id="UP001501509">
    <property type="component" value="Unassembled WGS sequence"/>
</dbReference>
<evidence type="ECO:0000256" key="1">
    <source>
        <dbReference type="SAM" id="MobiDB-lite"/>
    </source>
</evidence>
<evidence type="ECO:0000313" key="3">
    <source>
        <dbReference type="Proteomes" id="UP001501509"/>
    </source>
</evidence>
<dbReference type="EMBL" id="BAAATD010000007">
    <property type="protein sequence ID" value="GAA2611789.1"/>
    <property type="molecule type" value="Genomic_DNA"/>
</dbReference>
<comment type="caution">
    <text evidence="2">The sequence shown here is derived from an EMBL/GenBank/DDBJ whole genome shotgun (WGS) entry which is preliminary data.</text>
</comment>
<organism evidence="2 3">
    <name type="scientific">Actinomadura fulvescens</name>
    <dbReference type="NCBI Taxonomy" id="46160"/>
    <lineage>
        <taxon>Bacteria</taxon>
        <taxon>Bacillati</taxon>
        <taxon>Actinomycetota</taxon>
        <taxon>Actinomycetes</taxon>
        <taxon>Streptosporangiales</taxon>
        <taxon>Thermomonosporaceae</taxon>
        <taxon>Actinomadura</taxon>
    </lineage>
</organism>
<evidence type="ECO:0000313" key="2">
    <source>
        <dbReference type="EMBL" id="GAA2611789.1"/>
    </source>
</evidence>
<feature type="region of interest" description="Disordered" evidence="1">
    <location>
        <begin position="21"/>
        <end position="53"/>
    </location>
</feature>